<organism evidence="1 2">
    <name type="scientific">Mycolicibacterium brisbanense</name>
    <dbReference type="NCBI Taxonomy" id="146020"/>
    <lineage>
        <taxon>Bacteria</taxon>
        <taxon>Bacillati</taxon>
        <taxon>Actinomycetota</taxon>
        <taxon>Actinomycetes</taxon>
        <taxon>Mycobacteriales</taxon>
        <taxon>Mycobacteriaceae</taxon>
        <taxon>Mycolicibacterium</taxon>
    </lineage>
</organism>
<name>A0A100W560_9MYCO</name>
<dbReference type="AlphaFoldDB" id="A0A100W560"/>
<dbReference type="InterPro" id="IPR045596">
    <property type="entry name" value="DUF6459"/>
</dbReference>
<sequence>MPVPETTPAPSSLTSPVIDCEPPAYLLAPTSAAGSRAKACPTPTALHRPSPRRLRLVEQADHPPQTEATQFAEAVLRRVLEVVDRRRPPAQLRPLISPQVLDAVLALPPARRAAAATLRRVRVRAAPGPGAAEVFATFTRGPRVHAIAAKIESHGGRWQLTALQVG</sequence>
<dbReference type="RefSeq" id="WP_062831599.1">
    <property type="nucleotide sequence ID" value="NZ_BCSX01000051.1"/>
</dbReference>
<protein>
    <recommendedName>
        <fullName evidence="3">Alanine, arginine and proline rich protein</fullName>
    </recommendedName>
</protein>
<dbReference type="STRING" id="146020.RMCB_5917"/>
<keyword evidence="2" id="KW-1185">Reference proteome</keyword>
<dbReference type="OrthoDB" id="4775331at2"/>
<reference evidence="2" key="2">
    <citation type="submission" date="2016-02" db="EMBL/GenBank/DDBJ databases">
        <title>Draft genome sequence of five rapidly growing Mycobacterium species.</title>
        <authorList>
            <person name="Katahira K."/>
            <person name="Gotou Y."/>
            <person name="Iida K."/>
            <person name="Ogura Y."/>
            <person name="Hayashi T."/>
        </authorList>
    </citation>
    <scope>NUCLEOTIDE SEQUENCE [LARGE SCALE GENOMIC DNA]</scope>
    <source>
        <strain evidence="2">JCM15654</strain>
    </source>
</reference>
<evidence type="ECO:0000313" key="2">
    <source>
        <dbReference type="Proteomes" id="UP000069620"/>
    </source>
</evidence>
<proteinExistence type="predicted"/>
<dbReference type="EMBL" id="BCSX01000051">
    <property type="protein sequence ID" value="GAS91821.1"/>
    <property type="molecule type" value="Genomic_DNA"/>
</dbReference>
<dbReference type="Proteomes" id="UP000069620">
    <property type="component" value="Unassembled WGS sequence"/>
</dbReference>
<gene>
    <name evidence="1" type="ORF">RMCB_5917</name>
</gene>
<accession>A0A100W560</accession>
<dbReference type="Pfam" id="PF20060">
    <property type="entry name" value="DUF6459"/>
    <property type="match status" value="1"/>
</dbReference>
<evidence type="ECO:0008006" key="3">
    <source>
        <dbReference type="Google" id="ProtNLM"/>
    </source>
</evidence>
<evidence type="ECO:0000313" key="1">
    <source>
        <dbReference type="EMBL" id="GAS91821.1"/>
    </source>
</evidence>
<comment type="caution">
    <text evidence="1">The sequence shown here is derived from an EMBL/GenBank/DDBJ whole genome shotgun (WGS) entry which is preliminary data.</text>
</comment>
<reference evidence="2" key="1">
    <citation type="journal article" date="2016" name="Genome Announc.">
        <title>Draft Genome Sequences of Five Rapidly Growing Mycobacterium Species, M. thermoresistibile, M. fortuitum subsp. acetamidolyticum, M. canariasense, M. brisbanense, and M. novocastrense.</title>
        <authorList>
            <person name="Katahira K."/>
            <person name="Ogura Y."/>
            <person name="Gotoh Y."/>
            <person name="Hayashi T."/>
        </authorList>
    </citation>
    <scope>NUCLEOTIDE SEQUENCE [LARGE SCALE GENOMIC DNA]</scope>
    <source>
        <strain evidence="2">JCM15654</strain>
    </source>
</reference>